<keyword evidence="3" id="KW-1185">Reference proteome</keyword>
<dbReference type="AlphaFoldDB" id="A0A2P7RVQ4"/>
<sequence length="337" mass="38745">MLFGLTLKKKAASPEKTPTRKRGRSKESQGESWQRVLDKVEKFVVERPDDHIASLLARFRELDIGRKDPKLFYKKTNLVRPLGERIAASGGYDLDDTLYYPDVCEGRYTTSTVSVIRYLMGCIRSDTRAVVEFGSGWSSNLFQLYVALGTTRSRRIHYHGAEYTDEGQECGRKIAKHDGKINYTAHPFDYRKPDASFLKDCKGHVLVFTKHSVEQVDLIDPDLYEQLWQLQADVTLVHFEPVGWQRSSALMARRAADDDKFFDKIGERLGGDVKSVDRQMANAAWWSWRNAYNTNLLSIVEDYTAREKFKLVKREYDFSGTANVLNPSTLLHLERRA</sequence>
<evidence type="ECO:0000313" key="3">
    <source>
        <dbReference type="Proteomes" id="UP000241229"/>
    </source>
</evidence>
<name>A0A2P7RVQ4_9HYPH</name>
<comment type="caution">
    <text evidence="2">The sequence shown here is derived from an EMBL/GenBank/DDBJ whole genome shotgun (WGS) entry which is preliminary data.</text>
</comment>
<protein>
    <recommendedName>
        <fullName evidence="4">Class I SAM-dependent methyltransferase</fullName>
    </recommendedName>
</protein>
<evidence type="ECO:0000256" key="1">
    <source>
        <dbReference type="SAM" id="MobiDB-lite"/>
    </source>
</evidence>
<proteinExistence type="predicted"/>
<gene>
    <name evidence="2" type="ORF">C7I84_24170</name>
</gene>
<reference evidence="2 3" key="1">
    <citation type="submission" date="2018-03" db="EMBL/GenBank/DDBJ databases">
        <title>The draft genome of Mesorhizobium sp. 6GN-30.</title>
        <authorList>
            <person name="Liu L."/>
            <person name="Li L."/>
            <person name="Wang T."/>
            <person name="Zhang X."/>
            <person name="Liang L."/>
        </authorList>
    </citation>
    <scope>NUCLEOTIDE SEQUENCE [LARGE SCALE GENOMIC DNA]</scope>
    <source>
        <strain evidence="2 3">6GN30</strain>
    </source>
</reference>
<dbReference type="Proteomes" id="UP000241229">
    <property type="component" value="Unassembled WGS sequence"/>
</dbReference>
<feature type="region of interest" description="Disordered" evidence="1">
    <location>
        <begin position="1"/>
        <end position="33"/>
    </location>
</feature>
<accession>A0A2P7RVQ4</accession>
<dbReference type="EMBL" id="PXYK01000030">
    <property type="protein sequence ID" value="PSJ54281.1"/>
    <property type="molecule type" value="Genomic_DNA"/>
</dbReference>
<evidence type="ECO:0000313" key="2">
    <source>
        <dbReference type="EMBL" id="PSJ54281.1"/>
    </source>
</evidence>
<evidence type="ECO:0008006" key="4">
    <source>
        <dbReference type="Google" id="ProtNLM"/>
    </source>
</evidence>
<organism evidence="2 3">
    <name type="scientific">Kumtagia ephedrae</name>
    <dbReference type="NCBI Taxonomy" id="2116701"/>
    <lineage>
        <taxon>Bacteria</taxon>
        <taxon>Pseudomonadati</taxon>
        <taxon>Pseudomonadota</taxon>
        <taxon>Alphaproteobacteria</taxon>
        <taxon>Hyphomicrobiales</taxon>
        <taxon>Phyllobacteriaceae</taxon>
        <taxon>Kumtagia</taxon>
    </lineage>
</organism>